<dbReference type="Proteomes" id="UP000664771">
    <property type="component" value="Unassembled WGS sequence"/>
</dbReference>
<comment type="caution">
    <text evidence="8">The sequence shown here is derived from an EMBL/GenBank/DDBJ whole genome shotgun (WGS) entry which is preliminary data.</text>
</comment>
<feature type="transmembrane region" description="Helical" evidence="6">
    <location>
        <begin position="12"/>
        <end position="31"/>
    </location>
</feature>
<dbReference type="InterPro" id="IPR036280">
    <property type="entry name" value="Multihaem_cyt_sf"/>
</dbReference>
<evidence type="ECO:0000256" key="3">
    <source>
        <dbReference type="ARBA" id="ARBA00022723"/>
    </source>
</evidence>
<evidence type="ECO:0000313" key="8">
    <source>
        <dbReference type="EMBL" id="MBO1361824.1"/>
    </source>
</evidence>
<dbReference type="CDD" id="cd08168">
    <property type="entry name" value="Cytochrom_C3"/>
    <property type="match status" value="1"/>
</dbReference>
<dbReference type="InterPro" id="IPR020942">
    <property type="entry name" value="Cyt_c_III_dom"/>
</dbReference>
<keyword evidence="5" id="KW-0408">Iron</keyword>
<evidence type="ECO:0000259" key="7">
    <source>
        <dbReference type="Pfam" id="PF02085"/>
    </source>
</evidence>
<proteinExistence type="predicted"/>
<keyword evidence="6" id="KW-0812">Transmembrane</keyword>
<keyword evidence="6" id="KW-0472">Membrane</keyword>
<accession>A0ABS3M0X0</accession>
<organism evidence="8 9">
    <name type="scientific">Acetobacter sacchari</name>
    <dbReference type="NCBI Taxonomy" id="2661687"/>
    <lineage>
        <taxon>Bacteria</taxon>
        <taxon>Pseudomonadati</taxon>
        <taxon>Pseudomonadota</taxon>
        <taxon>Alphaproteobacteria</taxon>
        <taxon>Acetobacterales</taxon>
        <taxon>Acetobacteraceae</taxon>
        <taxon>Acetobacter</taxon>
    </lineage>
</organism>
<keyword evidence="4" id="KW-0249">Electron transport</keyword>
<keyword evidence="1" id="KW-0813">Transport</keyword>
<dbReference type="Gene3D" id="3.90.10.10">
    <property type="entry name" value="Cytochrome C3"/>
    <property type="match status" value="1"/>
</dbReference>
<evidence type="ECO:0000313" key="9">
    <source>
        <dbReference type="Proteomes" id="UP000664771"/>
    </source>
</evidence>
<evidence type="ECO:0000256" key="2">
    <source>
        <dbReference type="ARBA" id="ARBA00022617"/>
    </source>
</evidence>
<dbReference type="SUPFAM" id="SSF48695">
    <property type="entry name" value="Multiheme cytochromes"/>
    <property type="match status" value="1"/>
</dbReference>
<feature type="domain" description="Class III cytochrome C" evidence="7">
    <location>
        <begin position="44"/>
        <end position="124"/>
    </location>
</feature>
<keyword evidence="9" id="KW-1185">Reference proteome</keyword>
<sequence length="132" mass="14459">MVIARLLASWRAVTIIVIGALCGGALLWWALSGAPHIAATRPLMPLDFPHKAHVAFNCVACHHNYTEARLASWPFQGCIACHKNTPSLSGIIEEQFHSQCESCHLKFAEEHRKSGPPRACHVCHVAGGMTHF</sequence>
<dbReference type="EMBL" id="JAFVMF010000031">
    <property type="protein sequence ID" value="MBO1361824.1"/>
    <property type="molecule type" value="Genomic_DNA"/>
</dbReference>
<evidence type="ECO:0000256" key="5">
    <source>
        <dbReference type="ARBA" id="ARBA00023004"/>
    </source>
</evidence>
<evidence type="ECO:0000256" key="6">
    <source>
        <dbReference type="SAM" id="Phobius"/>
    </source>
</evidence>
<protein>
    <submittedName>
        <fullName evidence="8">Cytochrome c3 family protein</fullName>
    </submittedName>
</protein>
<evidence type="ECO:0000256" key="1">
    <source>
        <dbReference type="ARBA" id="ARBA00022448"/>
    </source>
</evidence>
<keyword evidence="6" id="KW-1133">Transmembrane helix</keyword>
<dbReference type="Pfam" id="PF02085">
    <property type="entry name" value="Cytochrom_CIII"/>
    <property type="match status" value="1"/>
</dbReference>
<reference evidence="8 9" key="1">
    <citation type="submission" date="2021-03" db="EMBL/GenBank/DDBJ databases">
        <title>The complete genome sequence of Acetobacter sacchari TBRC 11175.</title>
        <authorList>
            <person name="Charoenyingcharoen P."/>
            <person name="Yukphan P."/>
        </authorList>
    </citation>
    <scope>NUCLEOTIDE SEQUENCE [LARGE SCALE GENOMIC DNA]</scope>
    <source>
        <strain evidence="8 9">TBRC 11175</strain>
    </source>
</reference>
<keyword evidence="2" id="KW-0349">Heme</keyword>
<name>A0ABS3M0X0_9PROT</name>
<gene>
    <name evidence="8" type="ORF">J2D73_18740</name>
</gene>
<dbReference type="RefSeq" id="WP_207883828.1">
    <property type="nucleotide sequence ID" value="NZ_JAFVMF010000031.1"/>
</dbReference>
<evidence type="ECO:0000256" key="4">
    <source>
        <dbReference type="ARBA" id="ARBA00022982"/>
    </source>
</evidence>
<keyword evidence="3" id="KW-0479">Metal-binding</keyword>